<feature type="region of interest" description="Disordered" evidence="1">
    <location>
        <begin position="1"/>
        <end position="48"/>
    </location>
</feature>
<accession>A0ABQ0YV47</accession>
<reference evidence="2 3" key="1">
    <citation type="journal article" date="2018" name="Biodegradation">
        <title>1,4-Dioxane degradation characteristics of Rhodococcus aetherivorans JCM 14343.</title>
        <authorList>
            <person name="Inoue D."/>
            <person name="Tsunoda T."/>
            <person name="Yamamoto N."/>
            <person name="Ike M."/>
            <person name="Sei K."/>
        </authorList>
    </citation>
    <scope>NUCLEOTIDE SEQUENCE [LARGE SCALE GENOMIC DNA]</scope>
    <source>
        <strain evidence="2 3">JCM 14343</strain>
    </source>
</reference>
<evidence type="ECO:0000313" key="3">
    <source>
        <dbReference type="Proteomes" id="UP000325466"/>
    </source>
</evidence>
<comment type="caution">
    <text evidence="2">The sequence shown here is derived from an EMBL/GenBank/DDBJ whole genome shotgun (WGS) entry which is preliminary data.</text>
</comment>
<dbReference type="EMBL" id="BLAH01000199">
    <property type="protein sequence ID" value="GES40459.1"/>
    <property type="molecule type" value="Genomic_DNA"/>
</dbReference>
<proteinExistence type="predicted"/>
<evidence type="ECO:0000313" key="2">
    <source>
        <dbReference type="EMBL" id="GES40459.1"/>
    </source>
</evidence>
<gene>
    <name evidence="2" type="ORF">RAJCM14343_5748</name>
</gene>
<dbReference type="Proteomes" id="UP000325466">
    <property type="component" value="Unassembled WGS sequence"/>
</dbReference>
<name>A0ABQ0YV47_9NOCA</name>
<protein>
    <submittedName>
        <fullName evidence="2">Uncharacterized protein</fullName>
    </submittedName>
</protein>
<organism evidence="2 3">
    <name type="scientific">Rhodococcus aetherivorans</name>
    <dbReference type="NCBI Taxonomy" id="191292"/>
    <lineage>
        <taxon>Bacteria</taxon>
        <taxon>Bacillati</taxon>
        <taxon>Actinomycetota</taxon>
        <taxon>Actinomycetes</taxon>
        <taxon>Mycobacteriales</taxon>
        <taxon>Nocardiaceae</taxon>
        <taxon>Rhodococcus</taxon>
    </lineage>
</organism>
<sequence>MATEAGRTAIGPGAGAGAAHAGSAGARTPAPVRALTTHEDASSAPSPADLCVLTMVG</sequence>
<keyword evidence="3" id="KW-1185">Reference proteome</keyword>
<feature type="compositionally biased region" description="Low complexity" evidence="1">
    <location>
        <begin position="1"/>
        <end position="30"/>
    </location>
</feature>
<evidence type="ECO:0000256" key="1">
    <source>
        <dbReference type="SAM" id="MobiDB-lite"/>
    </source>
</evidence>